<sequence length="83" mass="9957">MILLIYRRNMMTNLAHMRTASKETVRNRKKKLKERMARIINTTSMEPSEKVFVKNAMKSIFDELSLIHQNTAREHYEHQHSLE</sequence>
<evidence type="ECO:0000313" key="1">
    <source>
        <dbReference type="EMBL" id="QEG13199.1"/>
    </source>
</evidence>
<dbReference type="Proteomes" id="UP000325316">
    <property type="component" value="Segment"/>
</dbReference>
<accession>A0A5B9NHS8</accession>
<dbReference type="EMBL" id="MN013084">
    <property type="protein sequence ID" value="QEG13199.1"/>
    <property type="molecule type" value="Genomic_DNA"/>
</dbReference>
<proteinExistence type="predicted"/>
<name>A0A5B9NHS8_9CAUD</name>
<gene>
    <name evidence="1" type="ORF">KAALPHA_181</name>
</gene>
<organism evidence="1 2">
    <name type="scientific">Klebsiella phage vB_KaeM_KaAlpha</name>
    <dbReference type="NCBI Taxonomy" id="2591367"/>
    <lineage>
        <taxon>Viruses</taxon>
        <taxon>Duplodnaviria</taxon>
        <taxon>Heunggongvirae</taxon>
        <taxon>Uroviricota</taxon>
        <taxon>Caudoviricetes</taxon>
        <taxon>Pantevenvirales</taxon>
        <taxon>Straboviridae</taxon>
        <taxon>Tevenvirinae</taxon>
        <taxon>Karamvirus</taxon>
        <taxon>Karamvirus pg7</taxon>
    </lineage>
</organism>
<reference evidence="1 2" key="1">
    <citation type="submission" date="2019-04" db="EMBL/GenBank/DDBJ databases">
        <authorList>
            <person name="Anderson K.J."/>
            <person name="Thurgood T.L."/>
            <person name="Sharma R."/>
            <person name="Arens D.K."/>
            <person name="Kruger J.L."/>
            <person name="Thompson D.W."/>
            <person name="Casjens S."/>
            <person name="Grose J.H."/>
        </authorList>
    </citation>
    <scope>NUCLEOTIDE SEQUENCE [LARGE SCALE GENOMIC DNA]</scope>
</reference>
<evidence type="ECO:0000313" key="2">
    <source>
        <dbReference type="Proteomes" id="UP000325316"/>
    </source>
</evidence>
<protein>
    <submittedName>
        <fullName evidence="1">Uncharacterized protein</fullName>
    </submittedName>
</protein>